<name>A0A061FS56_THECC</name>
<dbReference type="Gramene" id="EOY19926">
    <property type="protein sequence ID" value="EOY19926"/>
    <property type="gene ID" value="TCM_045329"/>
</dbReference>
<organism evidence="2 3">
    <name type="scientific">Theobroma cacao</name>
    <name type="common">Cacao</name>
    <name type="synonym">Cocoa</name>
    <dbReference type="NCBI Taxonomy" id="3641"/>
    <lineage>
        <taxon>Eukaryota</taxon>
        <taxon>Viridiplantae</taxon>
        <taxon>Streptophyta</taxon>
        <taxon>Embryophyta</taxon>
        <taxon>Tracheophyta</taxon>
        <taxon>Spermatophyta</taxon>
        <taxon>Magnoliopsida</taxon>
        <taxon>eudicotyledons</taxon>
        <taxon>Gunneridae</taxon>
        <taxon>Pentapetalae</taxon>
        <taxon>rosids</taxon>
        <taxon>malvids</taxon>
        <taxon>Malvales</taxon>
        <taxon>Malvaceae</taxon>
        <taxon>Byttnerioideae</taxon>
        <taxon>Theobroma</taxon>
    </lineage>
</organism>
<proteinExistence type="predicted"/>
<dbReference type="Proteomes" id="UP000026915">
    <property type="component" value="Chromosome 10"/>
</dbReference>
<keyword evidence="3" id="KW-1185">Reference proteome</keyword>
<dbReference type="HOGENOM" id="CLU_614529_0_0_1"/>
<evidence type="ECO:0000313" key="2">
    <source>
        <dbReference type="EMBL" id="EOY19926.1"/>
    </source>
</evidence>
<feature type="coiled-coil region" evidence="1">
    <location>
        <begin position="421"/>
        <end position="448"/>
    </location>
</feature>
<evidence type="ECO:0000313" key="3">
    <source>
        <dbReference type="Proteomes" id="UP000026915"/>
    </source>
</evidence>
<dbReference type="EMBL" id="CM001888">
    <property type="protein sequence ID" value="EOY19926.1"/>
    <property type="molecule type" value="Genomic_DNA"/>
</dbReference>
<reference evidence="2 3" key="1">
    <citation type="journal article" date="2013" name="Genome Biol.">
        <title>The genome sequence of the most widely cultivated cacao type and its use to identify candidate genes regulating pod color.</title>
        <authorList>
            <person name="Motamayor J.C."/>
            <person name="Mockaitis K."/>
            <person name="Schmutz J."/>
            <person name="Haiminen N."/>
            <person name="Iii D.L."/>
            <person name="Cornejo O."/>
            <person name="Findley S.D."/>
            <person name="Zheng P."/>
            <person name="Utro F."/>
            <person name="Royaert S."/>
            <person name="Saski C."/>
            <person name="Jenkins J."/>
            <person name="Podicheti R."/>
            <person name="Zhao M."/>
            <person name="Scheffler B.E."/>
            <person name="Stack J.C."/>
            <person name="Feltus F.A."/>
            <person name="Mustiga G.M."/>
            <person name="Amores F."/>
            <person name="Phillips W."/>
            <person name="Marelli J.P."/>
            <person name="May G.D."/>
            <person name="Shapiro H."/>
            <person name="Ma J."/>
            <person name="Bustamante C.D."/>
            <person name="Schnell R.J."/>
            <person name="Main D."/>
            <person name="Gilbert D."/>
            <person name="Parida L."/>
            <person name="Kuhn D.N."/>
        </authorList>
    </citation>
    <scope>NUCLEOTIDE SEQUENCE [LARGE SCALE GENOMIC DNA]</scope>
    <source>
        <strain evidence="3">cv. Matina 1-6</strain>
    </source>
</reference>
<evidence type="ECO:0000256" key="1">
    <source>
        <dbReference type="SAM" id="Coils"/>
    </source>
</evidence>
<dbReference type="AlphaFoldDB" id="A0A061FS56"/>
<protein>
    <submittedName>
        <fullName evidence="2">Uncharacterized protein</fullName>
    </submittedName>
</protein>
<accession>A0A061FS56</accession>
<keyword evidence="1" id="KW-0175">Coiled coil</keyword>
<gene>
    <name evidence="2" type="ORF">TCM_045329</name>
</gene>
<dbReference type="InParanoid" id="A0A061FS56"/>
<sequence>MATEDRDIHQTLGQLNQTLSMIDQNLDQVSQDSSTEVLNGLAEAVAGLKANQEELKDVFYELLTSFFRAGEGNSHNRDLSQLQDEGLRVIETEGEDELVGLVDGLEGLKKRGDELNERVIELMRDYNIVPKCSGGIEESYKENKPMDLESLAFTKEDGQEKSQGPKRNLESRDFSFYVVATHLYGFPWNVAMEIERSLGHRTLVESERLFLEDEDHIVLDEDSDSDDDGKLQEKDAGELKWVRVKKLKQIFEELKKKIYIKEEIDLNVSPKASDSGDELDPVTVNLRKRFLKVIRNWIFHIESVFVDLMFEIYYMFPGNDAEENIFQDLKSKLEDMMEIYLGMVPISVYKIIYMMENTEGANLEALMKMMTTLLGSNEEILYEKMNLNDRMDQAHKIILRLRSMLVTADLSYTRFIKEGESATYEKLLSESEEELRDIQRNIDRVKSELKIK</sequence>